<dbReference type="Proteomes" id="UP000461670">
    <property type="component" value="Unassembled WGS sequence"/>
</dbReference>
<dbReference type="SUPFAM" id="SSF54909">
    <property type="entry name" value="Dimeric alpha+beta barrel"/>
    <property type="match status" value="1"/>
</dbReference>
<reference evidence="4" key="1">
    <citation type="journal article" date="2020" name="MBio">
        <title>Horizontal gene transfer to a defensive symbiont with a reduced genome amongst a multipartite beetle microbiome.</title>
        <authorList>
            <person name="Waterworth S.C."/>
            <person name="Florez L.V."/>
            <person name="Rees E.R."/>
            <person name="Hertweck C."/>
            <person name="Kaltenpoth M."/>
            <person name="Kwan J.C."/>
        </authorList>
    </citation>
    <scope>NUCLEOTIDE SEQUENCE [LARGE SCALE GENOMIC DNA]</scope>
</reference>
<feature type="domain" description="YCII-related" evidence="2">
    <location>
        <begin position="1"/>
        <end position="112"/>
    </location>
</feature>
<sequence>MPYLLLIHEPPAQRATRTEEEGRAVYAQMQRFGADLQARGLLRAAESLASQQGAARVQVRDGRAHVLDGPFAEAKEMVGGFFLLDCATREEAIAIAQACPAAAWCTVEVRALAPCYET</sequence>
<comment type="caution">
    <text evidence="3">The sequence shown here is derived from an EMBL/GenBank/DDBJ whole genome shotgun (WGS) entry which is preliminary data.</text>
</comment>
<evidence type="ECO:0000259" key="2">
    <source>
        <dbReference type="Pfam" id="PF03795"/>
    </source>
</evidence>
<accession>A0A7V8FNA3</accession>
<dbReference type="InterPro" id="IPR005545">
    <property type="entry name" value="YCII"/>
</dbReference>
<proteinExistence type="inferred from homology"/>
<dbReference type="Pfam" id="PF03795">
    <property type="entry name" value="YCII"/>
    <property type="match status" value="1"/>
</dbReference>
<dbReference type="InterPro" id="IPR011008">
    <property type="entry name" value="Dimeric_a/b-barrel"/>
</dbReference>
<comment type="similarity">
    <text evidence="1">Belongs to the YciI family.</text>
</comment>
<evidence type="ECO:0000256" key="1">
    <source>
        <dbReference type="ARBA" id="ARBA00007689"/>
    </source>
</evidence>
<dbReference type="PANTHER" id="PTHR35174">
    <property type="entry name" value="BLL7171 PROTEIN-RELATED"/>
    <property type="match status" value="1"/>
</dbReference>
<dbReference type="PANTHER" id="PTHR35174:SF3">
    <property type="entry name" value="BLL7171 PROTEIN"/>
    <property type="match status" value="1"/>
</dbReference>
<evidence type="ECO:0000313" key="3">
    <source>
        <dbReference type="EMBL" id="KAF1020785.1"/>
    </source>
</evidence>
<name>A0A7V8FNA3_9BURK</name>
<dbReference type="Gene3D" id="3.30.70.1060">
    <property type="entry name" value="Dimeric alpha+beta barrel"/>
    <property type="match status" value="1"/>
</dbReference>
<dbReference type="EMBL" id="WNDQ01000030">
    <property type="protein sequence ID" value="KAF1020785.1"/>
    <property type="molecule type" value="Genomic_DNA"/>
</dbReference>
<gene>
    <name evidence="3" type="ORF">GAK30_02280</name>
</gene>
<dbReference type="AlphaFoldDB" id="A0A7V8FNA3"/>
<organism evidence="3 4">
    <name type="scientific">Paracidovorax wautersii</name>
    <dbReference type="NCBI Taxonomy" id="1177982"/>
    <lineage>
        <taxon>Bacteria</taxon>
        <taxon>Pseudomonadati</taxon>
        <taxon>Pseudomonadota</taxon>
        <taxon>Betaproteobacteria</taxon>
        <taxon>Burkholderiales</taxon>
        <taxon>Comamonadaceae</taxon>
        <taxon>Paracidovorax</taxon>
    </lineage>
</organism>
<evidence type="ECO:0000313" key="4">
    <source>
        <dbReference type="Proteomes" id="UP000461670"/>
    </source>
</evidence>
<protein>
    <recommendedName>
        <fullName evidence="2">YCII-related domain-containing protein</fullName>
    </recommendedName>
</protein>